<evidence type="ECO:0000313" key="7">
    <source>
        <dbReference type="Proteomes" id="UP001217754"/>
    </source>
</evidence>
<dbReference type="Gene3D" id="3.30.70.330">
    <property type="match status" value="1"/>
</dbReference>
<dbReference type="InterPro" id="IPR000504">
    <property type="entry name" value="RRM_dom"/>
</dbReference>
<feature type="compositionally biased region" description="Basic and acidic residues" evidence="3">
    <location>
        <begin position="48"/>
        <end position="71"/>
    </location>
</feature>
<dbReference type="Pfam" id="PF04818">
    <property type="entry name" value="CID"/>
    <property type="match status" value="1"/>
</dbReference>
<dbReference type="PROSITE" id="PS51391">
    <property type="entry name" value="CID"/>
    <property type="match status" value="1"/>
</dbReference>
<dbReference type="GO" id="GO:0003723">
    <property type="term" value="F:RNA binding"/>
    <property type="evidence" value="ECO:0007669"/>
    <property type="project" value="UniProtKB-UniRule"/>
</dbReference>
<feature type="region of interest" description="Disordered" evidence="3">
    <location>
        <begin position="100"/>
        <end position="134"/>
    </location>
</feature>
<feature type="domain" description="CID" evidence="5">
    <location>
        <begin position="311"/>
        <end position="432"/>
    </location>
</feature>
<dbReference type="PANTHER" id="PTHR23140:SF0">
    <property type="entry name" value="U2 SNRNP-ASSOCIATED SURP MOTIF-CONTAINING PROTEIN"/>
    <property type="match status" value="1"/>
</dbReference>
<feature type="region of interest" description="Disordered" evidence="3">
    <location>
        <begin position="39"/>
        <end position="71"/>
    </location>
</feature>
<proteinExistence type="predicted"/>
<evidence type="ECO:0000256" key="2">
    <source>
        <dbReference type="PROSITE-ProRule" id="PRU00176"/>
    </source>
</evidence>
<gene>
    <name evidence="6" type="ORF">MJAP1_002543</name>
</gene>
<name>A0AAF0F356_9BASI</name>
<dbReference type="Proteomes" id="UP001217754">
    <property type="component" value="Chromosome 4"/>
</dbReference>
<dbReference type="InterPro" id="IPR035979">
    <property type="entry name" value="RBD_domain_sf"/>
</dbReference>
<dbReference type="InterPro" id="IPR012677">
    <property type="entry name" value="Nucleotide-bd_a/b_plait_sf"/>
</dbReference>
<dbReference type="PROSITE" id="PS50102">
    <property type="entry name" value="RRM"/>
    <property type="match status" value="1"/>
</dbReference>
<keyword evidence="1 2" id="KW-0694">RNA-binding</keyword>
<reference evidence="6" key="1">
    <citation type="submission" date="2023-03" db="EMBL/GenBank/DDBJ databases">
        <title>Mating type loci evolution in Malassezia.</title>
        <authorList>
            <person name="Coelho M.A."/>
        </authorList>
    </citation>
    <scope>NUCLEOTIDE SEQUENCE</scope>
    <source>
        <strain evidence="6">CBS 9431</strain>
    </source>
</reference>
<dbReference type="PANTHER" id="PTHR23140">
    <property type="entry name" value="RNA PROCESSING PROTEIN LD23810P"/>
    <property type="match status" value="1"/>
</dbReference>
<dbReference type="InterPro" id="IPR051485">
    <property type="entry name" value="SR-CTD_assoc_factor"/>
</dbReference>
<dbReference type="SMART" id="SM00582">
    <property type="entry name" value="RPR"/>
    <property type="match status" value="1"/>
</dbReference>
<dbReference type="SUPFAM" id="SSF54928">
    <property type="entry name" value="RNA-binding domain, RBD"/>
    <property type="match status" value="1"/>
</dbReference>
<keyword evidence="7" id="KW-1185">Reference proteome</keyword>
<evidence type="ECO:0000259" key="4">
    <source>
        <dbReference type="PROSITE" id="PS50102"/>
    </source>
</evidence>
<dbReference type="InterPro" id="IPR006569">
    <property type="entry name" value="CID_dom"/>
</dbReference>
<dbReference type="AlphaFoldDB" id="A0AAF0F356"/>
<feature type="domain" description="RRM" evidence="4">
    <location>
        <begin position="164"/>
        <end position="241"/>
    </location>
</feature>
<sequence>MADRPPGRPLQGAFQDEDVQKFLASQNTCEEDRIERLERLKSGPVPKTRFDVQREANEARRKRDEEESREAYKELLHDLETGDKKKGVLGTQQFVKKGGEAYVPARATRSEAQVPAKRAPARVPTPDPPPKAARKGALTDLLSEIQRDQAARAERPGPLYTDSTNLCVQGLSESVTEAALGRYFARWGDVGTTKVLPPRDARRGPTGFVAYMTRAEAESALAGADGLVWDAAPLRVAWSKPVTLPLEPLYPQRAEVRRAPTSPTPVRPRSARPHFEDSAEFHDEGYASLYSTDSEEAQETEASRRTRQATLGPLARRRLFSMLRSLTPRRERIARCMALALANAHAAEAVAAVLVDSLLVPSTPIPRKVARLYVVSDILHNSAASVPNAWRFRDAFLPHLYRVFSHLSAVVHAASFSRCSTAGIRGLFTPLL</sequence>
<organism evidence="6 7">
    <name type="scientific">Malassezia japonica</name>
    <dbReference type="NCBI Taxonomy" id="223818"/>
    <lineage>
        <taxon>Eukaryota</taxon>
        <taxon>Fungi</taxon>
        <taxon>Dikarya</taxon>
        <taxon>Basidiomycota</taxon>
        <taxon>Ustilaginomycotina</taxon>
        <taxon>Malasseziomycetes</taxon>
        <taxon>Malasseziales</taxon>
        <taxon>Malasseziaceae</taxon>
        <taxon>Malassezia</taxon>
    </lineage>
</organism>
<dbReference type="Pfam" id="PF00076">
    <property type="entry name" value="RRM_1"/>
    <property type="match status" value="1"/>
</dbReference>
<dbReference type="GeneID" id="85226194"/>
<accession>A0AAF0F356</accession>
<dbReference type="InterPro" id="IPR008942">
    <property type="entry name" value="ENTH_VHS"/>
</dbReference>
<dbReference type="Gene3D" id="1.25.40.90">
    <property type="match status" value="1"/>
</dbReference>
<evidence type="ECO:0000313" key="6">
    <source>
        <dbReference type="EMBL" id="WFD39564.1"/>
    </source>
</evidence>
<protein>
    <submittedName>
        <fullName evidence="6">Uncharacterized protein</fullName>
    </submittedName>
</protein>
<evidence type="ECO:0000259" key="5">
    <source>
        <dbReference type="PROSITE" id="PS51391"/>
    </source>
</evidence>
<dbReference type="SMART" id="SM00360">
    <property type="entry name" value="RRM"/>
    <property type="match status" value="1"/>
</dbReference>
<dbReference type="RefSeq" id="XP_060122461.1">
    <property type="nucleotide sequence ID" value="XM_060266478.1"/>
</dbReference>
<dbReference type="GO" id="GO:0005634">
    <property type="term" value="C:nucleus"/>
    <property type="evidence" value="ECO:0007669"/>
    <property type="project" value="TreeGrafter"/>
</dbReference>
<feature type="region of interest" description="Disordered" evidence="3">
    <location>
        <begin position="256"/>
        <end position="277"/>
    </location>
</feature>
<evidence type="ECO:0000256" key="3">
    <source>
        <dbReference type="SAM" id="MobiDB-lite"/>
    </source>
</evidence>
<evidence type="ECO:0000256" key="1">
    <source>
        <dbReference type="ARBA" id="ARBA00022884"/>
    </source>
</evidence>
<dbReference type="EMBL" id="CP119961">
    <property type="protein sequence ID" value="WFD39564.1"/>
    <property type="molecule type" value="Genomic_DNA"/>
</dbReference>